<dbReference type="SUPFAM" id="SSF51338">
    <property type="entry name" value="Composite domain of metallo-dependent hydrolases"/>
    <property type="match status" value="1"/>
</dbReference>
<keyword evidence="1" id="KW-0732">Signal</keyword>
<dbReference type="PANTHER" id="PTHR43135">
    <property type="entry name" value="ALPHA-D-RIBOSE 1-METHYLPHOSPHONATE 5-TRIPHOSPHATE DIPHOSPHATASE"/>
    <property type="match status" value="1"/>
</dbReference>
<gene>
    <name evidence="3" type="ORF">KGQ19_11605</name>
</gene>
<dbReference type="InterPro" id="IPR032466">
    <property type="entry name" value="Metal_Hydrolase"/>
</dbReference>
<dbReference type="Proteomes" id="UP000730482">
    <property type="component" value="Unassembled WGS sequence"/>
</dbReference>
<dbReference type="PANTHER" id="PTHR43135:SF3">
    <property type="entry name" value="ALPHA-D-RIBOSE 1-METHYLPHOSPHONATE 5-TRIPHOSPHATE DIPHOSPHATASE"/>
    <property type="match status" value="1"/>
</dbReference>
<dbReference type="Gene3D" id="3.30.110.90">
    <property type="entry name" value="Amidohydrolase"/>
    <property type="match status" value="1"/>
</dbReference>
<name>A0ABS5KN86_9ACTN</name>
<dbReference type="InterPro" id="IPR006311">
    <property type="entry name" value="TAT_signal"/>
</dbReference>
<evidence type="ECO:0000256" key="1">
    <source>
        <dbReference type="SAM" id="SignalP"/>
    </source>
</evidence>
<accession>A0ABS5KN86</accession>
<dbReference type="Gene3D" id="1.20.58.520">
    <property type="entry name" value="Amidohydrolase"/>
    <property type="match status" value="1"/>
</dbReference>
<feature type="chain" id="PRO_5046937328" evidence="1">
    <location>
        <begin position="29"/>
        <end position="512"/>
    </location>
</feature>
<feature type="signal peptide" evidence="1">
    <location>
        <begin position="1"/>
        <end position="28"/>
    </location>
</feature>
<dbReference type="RefSeq" id="WP_212009101.1">
    <property type="nucleotide sequence ID" value="NZ_JAAFYZ010000029.1"/>
</dbReference>
<evidence type="ECO:0000313" key="3">
    <source>
        <dbReference type="EMBL" id="MBS2547516.1"/>
    </source>
</evidence>
<sequence length="512" mass="54247">MTRTTYSPSRRSVLVGGLAAAAVVSAQALPTAAAAATAERPGGHGADLALTHVTVVDPVDGRARPDVTILISGGRIVRTGPSALVPIPDGATVVALRGKFVIPGLADMHTHGLAYEQIDPALYVANGVTTVRDMAGNALVRGFRTKIEAGTLLGPRYTVGSRIVDGSPSIWDPKLLDVISVADADDGRQAVRQAISEGADFVKVYSRVSEPALRGIAAEAHAQGIRFAGHCPDEVPMAEAAELGQASFEHMFWTLLGTSSQESEIRARIHQIRLALGDYAGWFKDIHPLELLASSTHSKAKAQALYARFVEHRSRQVPTLIMHQSLDYARTLDQHDPRNAYLPASSQGSNDYALEELYLKDRAPSQDAGWAGLFERRSQLVGEMHRAGVPIMVGTDTGTPGVFPGFAVHDELRLLVRAGLSPRAALYAATVEPADFLGVATGRVAEGYLADLAVLDANPLRDITNTTKLSGVVVRGRYVGPDERTQLLADVAKAAASMPDSAVASAGCPCHS</sequence>
<dbReference type="Gene3D" id="2.30.40.10">
    <property type="entry name" value="Urease, subunit C, domain 1"/>
    <property type="match status" value="2"/>
</dbReference>
<reference evidence="3 4" key="1">
    <citation type="submission" date="2020-02" db="EMBL/GenBank/DDBJ databases">
        <title>Acidophilic actinobacteria isolated from forest soil.</title>
        <authorList>
            <person name="Golinska P."/>
        </authorList>
    </citation>
    <scope>NUCLEOTIDE SEQUENCE [LARGE SCALE GENOMIC DNA]</scope>
    <source>
        <strain evidence="3 4">NL8</strain>
    </source>
</reference>
<keyword evidence="4" id="KW-1185">Reference proteome</keyword>
<feature type="domain" description="Amidohydrolase-related" evidence="2">
    <location>
        <begin position="378"/>
        <end position="478"/>
    </location>
</feature>
<organism evidence="3 4">
    <name type="scientific">Catenulispora pinistramenti</name>
    <dbReference type="NCBI Taxonomy" id="2705254"/>
    <lineage>
        <taxon>Bacteria</taxon>
        <taxon>Bacillati</taxon>
        <taxon>Actinomycetota</taxon>
        <taxon>Actinomycetes</taxon>
        <taxon>Catenulisporales</taxon>
        <taxon>Catenulisporaceae</taxon>
        <taxon>Catenulispora</taxon>
    </lineage>
</organism>
<dbReference type="Gene3D" id="3.20.20.140">
    <property type="entry name" value="Metal-dependent hydrolases"/>
    <property type="match status" value="1"/>
</dbReference>
<dbReference type="EMBL" id="JAAFYZ010000029">
    <property type="protein sequence ID" value="MBS2547516.1"/>
    <property type="molecule type" value="Genomic_DNA"/>
</dbReference>
<proteinExistence type="predicted"/>
<evidence type="ECO:0000313" key="4">
    <source>
        <dbReference type="Proteomes" id="UP000730482"/>
    </source>
</evidence>
<comment type="caution">
    <text evidence="3">The sequence shown here is derived from an EMBL/GenBank/DDBJ whole genome shotgun (WGS) entry which is preliminary data.</text>
</comment>
<dbReference type="SUPFAM" id="SSF51556">
    <property type="entry name" value="Metallo-dependent hydrolases"/>
    <property type="match status" value="1"/>
</dbReference>
<dbReference type="InterPro" id="IPR051781">
    <property type="entry name" value="Metallo-dep_Hydrolase"/>
</dbReference>
<dbReference type="PROSITE" id="PS51318">
    <property type="entry name" value="TAT"/>
    <property type="match status" value="1"/>
</dbReference>
<evidence type="ECO:0000259" key="2">
    <source>
        <dbReference type="Pfam" id="PF01979"/>
    </source>
</evidence>
<protein>
    <submittedName>
        <fullName evidence="3">Amidohydrolase family protein</fullName>
    </submittedName>
</protein>
<dbReference type="Pfam" id="PF01979">
    <property type="entry name" value="Amidohydro_1"/>
    <property type="match status" value="1"/>
</dbReference>
<dbReference type="InterPro" id="IPR006680">
    <property type="entry name" value="Amidohydro-rel"/>
</dbReference>
<dbReference type="InterPro" id="IPR011059">
    <property type="entry name" value="Metal-dep_hydrolase_composite"/>
</dbReference>